<dbReference type="SUPFAM" id="SSF55729">
    <property type="entry name" value="Acyl-CoA N-acyltransferases (Nat)"/>
    <property type="match status" value="1"/>
</dbReference>
<evidence type="ECO:0000313" key="2">
    <source>
        <dbReference type="Proteomes" id="UP000176826"/>
    </source>
</evidence>
<dbReference type="EMBL" id="MFVT01000026">
    <property type="protein sequence ID" value="OGJ03329.1"/>
    <property type="molecule type" value="Genomic_DNA"/>
</dbReference>
<sequence>MKITPQNNIPGFSLPLPIYNSIHIADAIGRDGEEFGVFIGLDKKYAEQLKQLSLDKKDVDLQKNTGDKKRFGEGLYEDWYKKNRTPFALVHKQTDILAAIAWFGPEPLLSNKANWHTAAWRSYNPFRGKGLMKNFTDFVMNIYTQNVKNTGSEIKLWIAVKRGNPGSFKLASALGFQVLEEASDEFSLVMTK</sequence>
<dbReference type="AlphaFoldDB" id="A0A1F6YAG0"/>
<dbReference type="Gene3D" id="3.40.630.30">
    <property type="match status" value="1"/>
</dbReference>
<proteinExistence type="predicted"/>
<name>A0A1F6YAG0_9BACT</name>
<reference evidence="1 2" key="1">
    <citation type="journal article" date="2016" name="Nat. Commun.">
        <title>Thousands of microbial genomes shed light on interconnected biogeochemical processes in an aquifer system.</title>
        <authorList>
            <person name="Anantharaman K."/>
            <person name="Brown C.T."/>
            <person name="Hug L.A."/>
            <person name="Sharon I."/>
            <person name="Castelle C.J."/>
            <person name="Probst A.J."/>
            <person name="Thomas B.C."/>
            <person name="Singh A."/>
            <person name="Wilkins M.J."/>
            <person name="Karaoz U."/>
            <person name="Brodie E.L."/>
            <person name="Williams K.H."/>
            <person name="Hubbard S.S."/>
            <person name="Banfield J.F."/>
        </authorList>
    </citation>
    <scope>NUCLEOTIDE SEQUENCE [LARGE SCALE GENOMIC DNA]</scope>
</reference>
<evidence type="ECO:0008006" key="3">
    <source>
        <dbReference type="Google" id="ProtNLM"/>
    </source>
</evidence>
<dbReference type="InterPro" id="IPR016181">
    <property type="entry name" value="Acyl_CoA_acyltransferase"/>
</dbReference>
<accession>A0A1F6YAG0</accession>
<protein>
    <recommendedName>
        <fullName evidence="3">N-acetyltransferase domain-containing protein</fullName>
    </recommendedName>
</protein>
<dbReference type="Proteomes" id="UP000176826">
    <property type="component" value="Unassembled WGS sequence"/>
</dbReference>
<organism evidence="1 2">
    <name type="scientific">Candidatus Nomurabacteria bacterium RIFCSPLOWO2_12_FULL_41_10</name>
    <dbReference type="NCBI Taxonomy" id="1801795"/>
    <lineage>
        <taxon>Bacteria</taxon>
        <taxon>Candidatus Nomuraibacteriota</taxon>
    </lineage>
</organism>
<evidence type="ECO:0000313" key="1">
    <source>
        <dbReference type="EMBL" id="OGJ03329.1"/>
    </source>
</evidence>
<gene>
    <name evidence="1" type="ORF">A3F97_01085</name>
</gene>
<comment type="caution">
    <text evidence="1">The sequence shown here is derived from an EMBL/GenBank/DDBJ whole genome shotgun (WGS) entry which is preliminary data.</text>
</comment>